<dbReference type="Gene3D" id="2.40.50.140">
    <property type="entry name" value="Nucleic acid-binding proteins"/>
    <property type="match status" value="1"/>
</dbReference>
<dbReference type="SMART" id="SM00532">
    <property type="entry name" value="LIGANc"/>
    <property type="match status" value="1"/>
</dbReference>
<evidence type="ECO:0000313" key="9">
    <source>
        <dbReference type="EMBL" id="OGL54244.1"/>
    </source>
</evidence>
<dbReference type="InterPro" id="IPR001679">
    <property type="entry name" value="DNA_ligase"/>
</dbReference>
<dbReference type="Proteomes" id="UP000185874">
    <property type="component" value="Unassembled WGS sequence"/>
</dbReference>
<protein>
    <recommendedName>
        <fullName evidence="1">DNA ligase (NAD(+))</fullName>
        <ecNumber evidence="1">6.5.1.2</ecNumber>
    </recommendedName>
</protein>
<comment type="catalytic activity">
    <reaction evidence="7">
        <text>NAD(+) + (deoxyribonucleotide)n-3'-hydroxyl + 5'-phospho-(deoxyribonucleotide)m = (deoxyribonucleotide)n+m + AMP + beta-nicotinamide D-nucleotide.</text>
        <dbReference type="EC" id="6.5.1.2"/>
    </reaction>
</comment>
<evidence type="ECO:0000313" key="10">
    <source>
        <dbReference type="Proteomes" id="UP000185874"/>
    </source>
</evidence>
<feature type="domain" description="NAD-dependent DNA ligase N-terminal" evidence="8">
    <location>
        <begin position="9"/>
        <end position="424"/>
    </location>
</feature>
<keyword evidence="4" id="KW-0227">DNA damage</keyword>
<dbReference type="GO" id="GO:0003911">
    <property type="term" value="F:DNA ligase (NAD+) activity"/>
    <property type="evidence" value="ECO:0007669"/>
    <property type="project" value="UniProtKB-EC"/>
</dbReference>
<dbReference type="PIRSF" id="PIRSF001604">
    <property type="entry name" value="LigA"/>
    <property type="match status" value="1"/>
</dbReference>
<reference evidence="9 10" key="1">
    <citation type="journal article" date="2016" name="Nat. Commun.">
        <title>Thousands of microbial genomes shed light on interconnected biogeochemical processes in an aquifer system.</title>
        <authorList>
            <person name="Anantharaman K."/>
            <person name="Brown C.T."/>
            <person name="Hug L.A."/>
            <person name="Sharon I."/>
            <person name="Castelle C.J."/>
            <person name="Probst A.J."/>
            <person name="Thomas B.C."/>
            <person name="Singh A."/>
            <person name="Wilkins M.J."/>
            <person name="Karaoz U."/>
            <person name="Brodie E.L."/>
            <person name="Williams K.H."/>
            <person name="Hubbard S.S."/>
            <person name="Banfield J.F."/>
        </authorList>
    </citation>
    <scope>NUCLEOTIDE SEQUENCE [LARGE SCALE GENOMIC DNA]</scope>
</reference>
<feature type="non-terminal residue" evidence="9">
    <location>
        <position position="551"/>
    </location>
</feature>
<keyword evidence="5" id="KW-0520">NAD</keyword>
<keyword evidence="6" id="KW-0234">DNA repair</keyword>
<dbReference type="InterPro" id="IPR012340">
    <property type="entry name" value="NA-bd_OB-fold"/>
</dbReference>
<keyword evidence="3" id="KW-0235">DNA replication</keyword>
<evidence type="ECO:0000256" key="5">
    <source>
        <dbReference type="ARBA" id="ARBA00023027"/>
    </source>
</evidence>
<dbReference type="InterPro" id="IPR004150">
    <property type="entry name" value="NAD_DNA_ligase_OB"/>
</dbReference>
<sequence>MITLQSLDLSKISPESLGELLIEAKKAYYTSAKTIMDDHTYDTLEEILRQKNPYHRIFQKVGTPAFDTGWQKIKHSHPMSSQNKVATFTDLIHYFELKKVPPNTKFVTQPKCDGLSLELIYKNGQITNAITRGDGRVGDSILQNATRMQNFQKKLPTKFTGSIRCEIVVTFKDFQKLNQLSEEKYSNTRNAASGLSQRLDSKYSEFCSLYAVDIIPEPATEFAKLKLLQELKIKPVDTHLCQNLHQVEELYQKFLKSRSDYPFDIDGLVVKIDDLKVAQKLGSQNNRPKFQIAYKFPAATNQTRLLSVEWQTGPLGTVTPVAKIEPVEISGAIITYISLANFNLIKQLNLNTGDVIEVARRGDVIPHVEKIISKVTPGHLSPPKTCVSCHTPLITDHKFLKCPNKFGCPAQTLGILRLFCQTLDIKGISDKTIEKLSSRVKLPGDFYNLTIADFLNLNGLGEKSGGNIVREIQAKRKLTLTEAFDAAIIPNFSAKRIQQVINAGFNTPQKLLHLSIDNLLTIPGFKSTLAAKIVDGIQTRRPIINSILDQI</sequence>
<dbReference type="GO" id="GO:0006260">
    <property type="term" value="P:DNA replication"/>
    <property type="evidence" value="ECO:0007669"/>
    <property type="project" value="UniProtKB-KW"/>
</dbReference>
<dbReference type="Pfam" id="PF01653">
    <property type="entry name" value="DNA_ligase_aden"/>
    <property type="match status" value="1"/>
</dbReference>
<organism evidence="9 10">
    <name type="scientific">Candidatus Shapirobacteria bacterium RBG_13_44_7</name>
    <dbReference type="NCBI Taxonomy" id="1802149"/>
    <lineage>
        <taxon>Bacteria</taxon>
        <taxon>Candidatus Shapironibacteriota</taxon>
    </lineage>
</organism>
<accession>A0A1F7SM08</accession>
<evidence type="ECO:0000259" key="8">
    <source>
        <dbReference type="SMART" id="SM00532"/>
    </source>
</evidence>
<dbReference type="Gene3D" id="1.10.150.20">
    <property type="entry name" value="5' to 3' exonuclease, C-terminal subdomain"/>
    <property type="match status" value="2"/>
</dbReference>
<dbReference type="InterPro" id="IPR010994">
    <property type="entry name" value="RuvA_2-like"/>
</dbReference>
<proteinExistence type="predicted"/>
<name>A0A1F7SM08_9BACT</name>
<evidence type="ECO:0000256" key="2">
    <source>
        <dbReference type="ARBA" id="ARBA00022598"/>
    </source>
</evidence>
<dbReference type="EMBL" id="MGDJ01000005">
    <property type="protein sequence ID" value="OGL54244.1"/>
    <property type="molecule type" value="Genomic_DNA"/>
</dbReference>
<dbReference type="EC" id="6.5.1.2" evidence="1"/>
<evidence type="ECO:0000256" key="1">
    <source>
        <dbReference type="ARBA" id="ARBA00012722"/>
    </source>
</evidence>
<dbReference type="Pfam" id="PF03120">
    <property type="entry name" value="OB_DNA_ligase"/>
    <property type="match status" value="1"/>
</dbReference>
<dbReference type="Pfam" id="PF14520">
    <property type="entry name" value="HHH_5"/>
    <property type="match status" value="2"/>
</dbReference>
<keyword evidence="2" id="KW-0436">Ligase</keyword>
<dbReference type="SUPFAM" id="SSF56091">
    <property type="entry name" value="DNA ligase/mRNA capping enzyme, catalytic domain"/>
    <property type="match status" value="1"/>
</dbReference>
<evidence type="ECO:0000256" key="3">
    <source>
        <dbReference type="ARBA" id="ARBA00022705"/>
    </source>
</evidence>
<dbReference type="Gene3D" id="3.30.470.30">
    <property type="entry name" value="DNA ligase/mRNA capping enzyme"/>
    <property type="match status" value="1"/>
</dbReference>
<dbReference type="InterPro" id="IPR013839">
    <property type="entry name" value="DNAligase_adenylation"/>
</dbReference>
<evidence type="ECO:0000256" key="7">
    <source>
        <dbReference type="ARBA" id="ARBA00034005"/>
    </source>
</evidence>
<dbReference type="GO" id="GO:0006281">
    <property type="term" value="P:DNA repair"/>
    <property type="evidence" value="ECO:0007669"/>
    <property type="project" value="UniProtKB-KW"/>
</dbReference>
<evidence type="ECO:0000256" key="6">
    <source>
        <dbReference type="ARBA" id="ARBA00023204"/>
    </source>
</evidence>
<dbReference type="AlphaFoldDB" id="A0A1F7SM08"/>
<dbReference type="SUPFAM" id="SSF50249">
    <property type="entry name" value="Nucleic acid-binding proteins"/>
    <property type="match status" value="1"/>
</dbReference>
<dbReference type="InterPro" id="IPR013840">
    <property type="entry name" value="DNAligase_N"/>
</dbReference>
<evidence type="ECO:0000256" key="4">
    <source>
        <dbReference type="ARBA" id="ARBA00022763"/>
    </source>
</evidence>
<dbReference type="SUPFAM" id="SSF47781">
    <property type="entry name" value="RuvA domain 2-like"/>
    <property type="match status" value="1"/>
</dbReference>
<comment type="caution">
    <text evidence="9">The sequence shown here is derived from an EMBL/GenBank/DDBJ whole genome shotgun (WGS) entry which is preliminary data.</text>
</comment>
<gene>
    <name evidence="9" type="ORF">A3K55_01235</name>
</gene>